<dbReference type="InterPro" id="IPR003594">
    <property type="entry name" value="HATPase_dom"/>
</dbReference>
<sequence length="560" mass="62939">MTLSISLIINILNLISLLVNTVLGTLVLLGQKEKANKLFGFMVLGIVIWTIGILGIALFTEAPYVNADLALYASRLTFLGTFFIMGGFFILSYYFPSPILQDRFSRIAQYIIWITIIGLAIASIFSEFLVEDLYITETGYQNKYGLFYQPYFLFIFLALIVGGLARYFYRYYKAEGLEKTQLSYFFLGSLLSIIFGGITNLVIPQFTGSSHLSNIGPFTTVFLVMLTSVAIVKYRLLNIKVIATELFSFFLILTLFVRFLLSQNIVEWIANGAILAGSIVFSILLIRSVLREVRAREEIERLAKNLEFANKELKRLDEAKSEFISIASHQLRTPLSIIKGYISMIREGSYGAISENTRKTLNKIYLSNERLVKLVADLLDLSRMESGKLQYEFAEFNIVDVVDSTIDEFKIPTSDRGIALIWKKPEETLAVWGDSWKLRQVIFNLIDNGLKYTEKGAVAVSLKKANNTVTLAVKDTGIGMTPEIAHGLFQKFARGKDSSRVNAQGLGLGLFIAKKIIDDHQGKLWAESEGEGKGSVFYIELPSAESVRQKKEFQSFVGNL</sequence>
<feature type="transmembrane region" description="Helical" evidence="9">
    <location>
        <begin position="107"/>
        <end position="130"/>
    </location>
</feature>
<dbReference type="SUPFAM" id="SSF47384">
    <property type="entry name" value="Homodimeric domain of signal transducing histidine kinase"/>
    <property type="match status" value="1"/>
</dbReference>
<keyword evidence="6" id="KW-0902">Two-component regulatory system</keyword>
<dbReference type="InterPro" id="IPR050736">
    <property type="entry name" value="Sensor_HK_Regulatory"/>
</dbReference>
<dbReference type="Proteomes" id="UP000178406">
    <property type="component" value="Unassembled WGS sequence"/>
</dbReference>
<feature type="transmembrane region" description="Helical" evidence="9">
    <location>
        <begin position="72"/>
        <end position="95"/>
    </location>
</feature>
<dbReference type="Pfam" id="PF00512">
    <property type="entry name" value="HisKA"/>
    <property type="match status" value="1"/>
</dbReference>
<evidence type="ECO:0000313" key="12">
    <source>
        <dbReference type="Proteomes" id="UP000178406"/>
    </source>
</evidence>
<dbReference type="PROSITE" id="PS50109">
    <property type="entry name" value="HIS_KIN"/>
    <property type="match status" value="1"/>
</dbReference>
<feature type="transmembrane region" description="Helical" evidence="9">
    <location>
        <begin position="150"/>
        <end position="169"/>
    </location>
</feature>
<evidence type="ECO:0000256" key="2">
    <source>
        <dbReference type="ARBA" id="ARBA00012438"/>
    </source>
</evidence>
<keyword evidence="8" id="KW-0175">Coiled coil</keyword>
<evidence type="ECO:0000256" key="4">
    <source>
        <dbReference type="ARBA" id="ARBA00022679"/>
    </source>
</evidence>
<dbReference type="SUPFAM" id="SSF55874">
    <property type="entry name" value="ATPase domain of HSP90 chaperone/DNA topoisomerase II/histidine kinase"/>
    <property type="match status" value="1"/>
</dbReference>
<evidence type="ECO:0000256" key="8">
    <source>
        <dbReference type="SAM" id="Coils"/>
    </source>
</evidence>
<keyword evidence="7 9" id="KW-0472">Membrane</keyword>
<name>A0A1F5WDE3_9BACT</name>
<keyword evidence="3" id="KW-0597">Phosphoprotein</keyword>
<dbReference type="InterPro" id="IPR031621">
    <property type="entry name" value="HisKA_7TM"/>
</dbReference>
<dbReference type="FunFam" id="1.10.287.130:FF:000001">
    <property type="entry name" value="Two-component sensor histidine kinase"/>
    <property type="match status" value="1"/>
</dbReference>
<feature type="transmembrane region" description="Helical" evidence="9">
    <location>
        <begin position="6"/>
        <end position="29"/>
    </location>
</feature>
<dbReference type="EMBL" id="MFHQ01000040">
    <property type="protein sequence ID" value="OGF73590.1"/>
    <property type="molecule type" value="Genomic_DNA"/>
</dbReference>
<dbReference type="Pfam" id="PF16927">
    <property type="entry name" value="HisKA_7TM"/>
    <property type="match status" value="1"/>
</dbReference>
<dbReference type="PANTHER" id="PTHR43711:SF1">
    <property type="entry name" value="HISTIDINE KINASE 1"/>
    <property type="match status" value="1"/>
</dbReference>
<keyword evidence="5" id="KW-0418">Kinase</keyword>
<dbReference type="InterPro" id="IPR004358">
    <property type="entry name" value="Sig_transdc_His_kin-like_C"/>
</dbReference>
<organism evidence="11 12">
    <name type="scientific">Candidatus Giovannonibacteria bacterium RIFCSPHIGHO2_02_FULL_46_20</name>
    <dbReference type="NCBI Taxonomy" id="1798338"/>
    <lineage>
        <taxon>Bacteria</taxon>
        <taxon>Candidatus Giovannoniibacteriota</taxon>
    </lineage>
</organism>
<dbReference type="Pfam" id="PF02518">
    <property type="entry name" value="HATPase_c"/>
    <property type="match status" value="1"/>
</dbReference>
<evidence type="ECO:0000256" key="9">
    <source>
        <dbReference type="SAM" id="Phobius"/>
    </source>
</evidence>
<keyword evidence="9" id="KW-0812">Transmembrane</keyword>
<accession>A0A1F5WDE3</accession>
<dbReference type="Gene3D" id="3.30.565.10">
    <property type="entry name" value="Histidine kinase-like ATPase, C-terminal domain"/>
    <property type="match status" value="1"/>
</dbReference>
<feature type="transmembrane region" description="Helical" evidence="9">
    <location>
        <begin position="41"/>
        <end position="60"/>
    </location>
</feature>
<dbReference type="EC" id="2.7.13.3" evidence="2"/>
<keyword evidence="9" id="KW-1133">Transmembrane helix</keyword>
<dbReference type="SMART" id="SM00387">
    <property type="entry name" value="HATPase_c"/>
    <property type="match status" value="1"/>
</dbReference>
<evidence type="ECO:0000313" key="11">
    <source>
        <dbReference type="EMBL" id="OGF73590.1"/>
    </source>
</evidence>
<feature type="transmembrane region" description="Helical" evidence="9">
    <location>
        <begin position="215"/>
        <end position="234"/>
    </location>
</feature>
<feature type="domain" description="Histidine kinase" evidence="10">
    <location>
        <begin position="326"/>
        <end position="545"/>
    </location>
</feature>
<evidence type="ECO:0000256" key="7">
    <source>
        <dbReference type="ARBA" id="ARBA00023136"/>
    </source>
</evidence>
<dbReference type="AlphaFoldDB" id="A0A1F5WDE3"/>
<keyword evidence="4" id="KW-0808">Transferase</keyword>
<feature type="transmembrane region" description="Helical" evidence="9">
    <location>
        <begin position="268"/>
        <end position="286"/>
    </location>
</feature>
<dbReference type="SMART" id="SM00388">
    <property type="entry name" value="HisKA"/>
    <property type="match status" value="1"/>
</dbReference>
<comment type="catalytic activity">
    <reaction evidence="1">
        <text>ATP + protein L-histidine = ADP + protein N-phospho-L-histidine.</text>
        <dbReference type="EC" id="2.7.13.3"/>
    </reaction>
</comment>
<evidence type="ECO:0000256" key="6">
    <source>
        <dbReference type="ARBA" id="ARBA00023012"/>
    </source>
</evidence>
<dbReference type="GO" id="GO:0000155">
    <property type="term" value="F:phosphorelay sensor kinase activity"/>
    <property type="evidence" value="ECO:0007669"/>
    <property type="project" value="InterPro"/>
</dbReference>
<dbReference type="InterPro" id="IPR005467">
    <property type="entry name" value="His_kinase_dom"/>
</dbReference>
<feature type="transmembrane region" description="Helical" evidence="9">
    <location>
        <begin position="181"/>
        <end position="203"/>
    </location>
</feature>
<dbReference type="CDD" id="cd00082">
    <property type="entry name" value="HisKA"/>
    <property type="match status" value="1"/>
</dbReference>
<comment type="caution">
    <text evidence="11">The sequence shown here is derived from an EMBL/GenBank/DDBJ whole genome shotgun (WGS) entry which is preliminary data.</text>
</comment>
<proteinExistence type="predicted"/>
<dbReference type="FunFam" id="3.30.565.10:FF:000006">
    <property type="entry name" value="Sensor histidine kinase WalK"/>
    <property type="match status" value="1"/>
</dbReference>
<evidence type="ECO:0000256" key="1">
    <source>
        <dbReference type="ARBA" id="ARBA00000085"/>
    </source>
</evidence>
<evidence type="ECO:0000256" key="5">
    <source>
        <dbReference type="ARBA" id="ARBA00022777"/>
    </source>
</evidence>
<dbReference type="Gene3D" id="1.10.287.130">
    <property type="match status" value="1"/>
</dbReference>
<evidence type="ECO:0000259" key="10">
    <source>
        <dbReference type="PROSITE" id="PS50109"/>
    </source>
</evidence>
<evidence type="ECO:0000256" key="3">
    <source>
        <dbReference type="ARBA" id="ARBA00022553"/>
    </source>
</evidence>
<protein>
    <recommendedName>
        <fullName evidence="2">histidine kinase</fullName>
        <ecNumber evidence="2">2.7.13.3</ecNumber>
    </recommendedName>
</protein>
<dbReference type="STRING" id="1798338.A3J56_00345"/>
<feature type="coiled-coil region" evidence="8">
    <location>
        <begin position="292"/>
        <end position="319"/>
    </location>
</feature>
<dbReference type="PRINTS" id="PR00344">
    <property type="entry name" value="BCTRLSENSOR"/>
</dbReference>
<dbReference type="InterPro" id="IPR036890">
    <property type="entry name" value="HATPase_C_sf"/>
</dbReference>
<feature type="transmembrane region" description="Helical" evidence="9">
    <location>
        <begin position="241"/>
        <end position="262"/>
    </location>
</feature>
<dbReference type="PANTHER" id="PTHR43711">
    <property type="entry name" value="TWO-COMPONENT HISTIDINE KINASE"/>
    <property type="match status" value="1"/>
</dbReference>
<dbReference type="InterPro" id="IPR036097">
    <property type="entry name" value="HisK_dim/P_sf"/>
</dbReference>
<dbReference type="InterPro" id="IPR003661">
    <property type="entry name" value="HisK_dim/P_dom"/>
</dbReference>
<reference evidence="11 12" key="1">
    <citation type="journal article" date="2016" name="Nat. Commun.">
        <title>Thousands of microbial genomes shed light on interconnected biogeochemical processes in an aquifer system.</title>
        <authorList>
            <person name="Anantharaman K."/>
            <person name="Brown C.T."/>
            <person name="Hug L.A."/>
            <person name="Sharon I."/>
            <person name="Castelle C.J."/>
            <person name="Probst A.J."/>
            <person name="Thomas B.C."/>
            <person name="Singh A."/>
            <person name="Wilkins M.J."/>
            <person name="Karaoz U."/>
            <person name="Brodie E.L."/>
            <person name="Williams K.H."/>
            <person name="Hubbard S.S."/>
            <person name="Banfield J.F."/>
        </authorList>
    </citation>
    <scope>NUCLEOTIDE SEQUENCE [LARGE SCALE GENOMIC DNA]</scope>
</reference>
<gene>
    <name evidence="11" type="ORF">A3J56_00345</name>
</gene>